<dbReference type="AlphaFoldDB" id="A0A8J6ABS9"/>
<dbReference type="InterPro" id="IPR001452">
    <property type="entry name" value="SH3_domain"/>
</dbReference>
<evidence type="ECO:0000256" key="6">
    <source>
        <dbReference type="ARBA" id="ARBA00022753"/>
    </source>
</evidence>
<evidence type="ECO:0000256" key="4">
    <source>
        <dbReference type="ARBA" id="ARBA00022490"/>
    </source>
</evidence>
<evidence type="ECO:0000256" key="12">
    <source>
        <dbReference type="PROSITE-ProRule" id="PRU00192"/>
    </source>
</evidence>
<name>A0A8J6ABS9_GALPY</name>
<feature type="domain" description="SH3" evidence="15">
    <location>
        <begin position="85"/>
        <end position="145"/>
    </location>
</feature>
<accession>A0A8J6ABS9</accession>
<keyword evidence="6" id="KW-0967">Endosome</keyword>
<evidence type="ECO:0000256" key="3">
    <source>
        <dbReference type="ARBA" id="ARBA00022443"/>
    </source>
</evidence>
<evidence type="ECO:0000256" key="11">
    <source>
        <dbReference type="PROSITE-ProRule" id="PRU00191"/>
    </source>
</evidence>
<dbReference type="OrthoDB" id="9924021at2759"/>
<feature type="region of interest" description="Disordered" evidence="13">
    <location>
        <begin position="1"/>
        <end position="42"/>
    </location>
</feature>
<evidence type="ECO:0000259" key="14">
    <source>
        <dbReference type="PROSITE" id="PS50001"/>
    </source>
</evidence>
<gene>
    <name evidence="16" type="ORF">J0S82_019267</name>
</gene>
<evidence type="ECO:0000256" key="13">
    <source>
        <dbReference type="SAM" id="MobiDB-lite"/>
    </source>
</evidence>
<dbReference type="PRINTS" id="PR00401">
    <property type="entry name" value="SH2DOMAIN"/>
</dbReference>
<evidence type="ECO:0000256" key="5">
    <source>
        <dbReference type="ARBA" id="ARBA00022553"/>
    </source>
</evidence>
<dbReference type="InterPro" id="IPR035052">
    <property type="entry name" value="SLAP_SH2"/>
</dbReference>
<organism evidence="16 17">
    <name type="scientific">Galemys pyrenaicus</name>
    <name type="common">Iberian desman</name>
    <name type="synonym">Pyrenean desman</name>
    <dbReference type="NCBI Taxonomy" id="202257"/>
    <lineage>
        <taxon>Eukaryota</taxon>
        <taxon>Metazoa</taxon>
        <taxon>Chordata</taxon>
        <taxon>Craniata</taxon>
        <taxon>Vertebrata</taxon>
        <taxon>Euteleostomi</taxon>
        <taxon>Mammalia</taxon>
        <taxon>Eutheria</taxon>
        <taxon>Laurasiatheria</taxon>
        <taxon>Eulipotyphla</taxon>
        <taxon>Talpidae</taxon>
        <taxon>Galemys</taxon>
    </lineage>
</organism>
<dbReference type="SUPFAM" id="SSF55550">
    <property type="entry name" value="SH2 domain"/>
    <property type="match status" value="1"/>
</dbReference>
<dbReference type="CDD" id="cd10344">
    <property type="entry name" value="SH2_SLAP"/>
    <property type="match status" value="1"/>
</dbReference>
<sequence>MSCRRGGRSQLSQPAQAEPAAATESQPASELSGATAGCPTQQEPHTEWTHLVHATTSVALSRGTAFSVFQDGDTRTPLASAFPGLDSDFLAVLSDYPSPDISPPIFRRGEKLRVISDEGGWWRALSLSTGRESYIPGVCVARVYHGWLFEGLGRDKAEELLQLPDTKMGSFMIRESETKKGFYSLSVRHRQVKHYRIFRLPNNWYYISPRLTFQCLEDLVNHYSEVADGLCCVLTTPCLTQSTASPAGRVPDSPVTLRQKTFDWRRVPRLREDPEDPDNPLGMDGSLFSYGLRESIASYLSLTSEDTTSFDRKKNRLSMVYSGSKRRSAFFSSPPYFED</sequence>
<feature type="domain" description="SH2" evidence="14">
    <location>
        <begin position="147"/>
        <end position="238"/>
    </location>
</feature>
<dbReference type="SMART" id="SM00326">
    <property type="entry name" value="SH3"/>
    <property type="match status" value="1"/>
</dbReference>
<keyword evidence="7 11" id="KW-0727">SH2 domain</keyword>
<dbReference type="GO" id="GO:0005768">
    <property type="term" value="C:endosome"/>
    <property type="evidence" value="ECO:0007669"/>
    <property type="project" value="UniProtKB-SubCell"/>
</dbReference>
<keyword evidence="4" id="KW-0963">Cytoplasm</keyword>
<dbReference type="SUPFAM" id="SSF50044">
    <property type="entry name" value="SH3-domain"/>
    <property type="match status" value="1"/>
</dbReference>
<dbReference type="InterPro" id="IPR035596">
    <property type="entry name" value="SLAP_SH3"/>
</dbReference>
<dbReference type="PROSITE" id="PS50001">
    <property type="entry name" value="SH2"/>
    <property type="match status" value="1"/>
</dbReference>
<protein>
    <recommendedName>
        <fullName evidence="9">Src-like-adapter</fullName>
    </recommendedName>
    <alternativeName>
        <fullName evidence="10">Src-like-adapter protein 1</fullName>
    </alternativeName>
</protein>
<evidence type="ECO:0000256" key="8">
    <source>
        <dbReference type="ARBA" id="ARBA00055942"/>
    </source>
</evidence>
<dbReference type="PANTHER" id="PTHR46037">
    <property type="entry name" value="PROTEIN ENHANCER OF SEVENLESS 2B"/>
    <property type="match status" value="1"/>
</dbReference>
<keyword evidence="3 12" id="KW-0728">SH3 domain</keyword>
<dbReference type="FunFam" id="2.30.30.40:FF:000134">
    <property type="entry name" value="src-like-adapter isoform X1"/>
    <property type="match status" value="1"/>
</dbReference>
<evidence type="ECO:0000313" key="17">
    <source>
        <dbReference type="Proteomes" id="UP000700334"/>
    </source>
</evidence>
<dbReference type="FunFam" id="3.30.505.10:FF:000039">
    <property type="entry name" value="src-like-adapter isoform X1"/>
    <property type="match status" value="1"/>
</dbReference>
<dbReference type="InterPro" id="IPR043539">
    <property type="entry name" value="Grb2-like"/>
</dbReference>
<dbReference type="Pfam" id="PF00017">
    <property type="entry name" value="SH2"/>
    <property type="match status" value="1"/>
</dbReference>
<evidence type="ECO:0000256" key="7">
    <source>
        <dbReference type="ARBA" id="ARBA00022999"/>
    </source>
</evidence>
<keyword evidence="5" id="KW-0597">Phosphoprotein</keyword>
<evidence type="ECO:0000313" key="16">
    <source>
        <dbReference type="EMBL" id="KAG8515490.1"/>
    </source>
</evidence>
<dbReference type="EMBL" id="JAGFMF010011709">
    <property type="protein sequence ID" value="KAG8515490.1"/>
    <property type="molecule type" value="Genomic_DNA"/>
</dbReference>
<dbReference type="CDD" id="cd12010">
    <property type="entry name" value="SH3_SLAP"/>
    <property type="match status" value="1"/>
</dbReference>
<keyword evidence="17" id="KW-1185">Reference proteome</keyword>
<evidence type="ECO:0000256" key="2">
    <source>
        <dbReference type="ARBA" id="ARBA00004496"/>
    </source>
</evidence>
<dbReference type="SMART" id="SM00252">
    <property type="entry name" value="SH2"/>
    <property type="match status" value="1"/>
</dbReference>
<evidence type="ECO:0000256" key="10">
    <source>
        <dbReference type="ARBA" id="ARBA00079566"/>
    </source>
</evidence>
<evidence type="ECO:0000256" key="9">
    <source>
        <dbReference type="ARBA" id="ARBA00074979"/>
    </source>
</evidence>
<dbReference type="InterPro" id="IPR036860">
    <property type="entry name" value="SH2_dom_sf"/>
</dbReference>
<feature type="compositionally biased region" description="Low complexity" evidence="13">
    <location>
        <begin position="12"/>
        <end position="30"/>
    </location>
</feature>
<evidence type="ECO:0000256" key="1">
    <source>
        <dbReference type="ARBA" id="ARBA00004177"/>
    </source>
</evidence>
<proteinExistence type="predicted"/>
<comment type="subcellular location">
    <subcellularLocation>
        <location evidence="2">Cytoplasm</location>
    </subcellularLocation>
    <subcellularLocation>
        <location evidence="1">Endosome</location>
    </subcellularLocation>
</comment>
<dbReference type="PROSITE" id="PS50002">
    <property type="entry name" value="SH3"/>
    <property type="match status" value="1"/>
</dbReference>
<dbReference type="Proteomes" id="UP000700334">
    <property type="component" value="Unassembled WGS sequence"/>
</dbReference>
<dbReference type="Gene3D" id="3.30.505.10">
    <property type="entry name" value="SH2 domain"/>
    <property type="match status" value="1"/>
</dbReference>
<comment type="function">
    <text evidence="8">Adapter protein, which negatively regulates T-cell receptor (TCR) signaling. Inhibits T-cell antigen-receptor induced activation of nuclear factor of activated T-cells. Involved in the negative regulation of positive selection and mitosis of T-cells. May act by linking signaling proteins such as ZAP70 with CBL, leading to a CBL dependent degradation of signaling proteins.</text>
</comment>
<dbReference type="InterPro" id="IPR036028">
    <property type="entry name" value="SH3-like_dom_sf"/>
</dbReference>
<dbReference type="InterPro" id="IPR000980">
    <property type="entry name" value="SH2"/>
</dbReference>
<reference evidence="16" key="1">
    <citation type="journal article" date="2021" name="Evol. Appl.">
        <title>The genome of the Pyrenean desman and the effects of bottlenecks and inbreeding on the genomic landscape of an endangered species.</title>
        <authorList>
            <person name="Escoda L."/>
            <person name="Castresana J."/>
        </authorList>
    </citation>
    <scope>NUCLEOTIDE SEQUENCE</scope>
    <source>
        <strain evidence="16">IBE-C5619</strain>
    </source>
</reference>
<evidence type="ECO:0000259" key="15">
    <source>
        <dbReference type="PROSITE" id="PS50002"/>
    </source>
</evidence>
<comment type="caution">
    <text evidence="16">The sequence shown here is derived from an EMBL/GenBank/DDBJ whole genome shotgun (WGS) entry which is preliminary data.</text>
</comment>
<dbReference type="Gene3D" id="2.30.30.40">
    <property type="entry name" value="SH3 Domains"/>
    <property type="match status" value="1"/>
</dbReference>